<organism evidence="5 6">
    <name type="scientific">Eutypa lata (strain UCR-EL1)</name>
    <name type="common">Grapevine dieback disease fungus</name>
    <name type="synonym">Eutypa armeniacae</name>
    <dbReference type="NCBI Taxonomy" id="1287681"/>
    <lineage>
        <taxon>Eukaryota</taxon>
        <taxon>Fungi</taxon>
        <taxon>Dikarya</taxon>
        <taxon>Ascomycota</taxon>
        <taxon>Pezizomycotina</taxon>
        <taxon>Sordariomycetes</taxon>
        <taxon>Xylariomycetidae</taxon>
        <taxon>Xylariales</taxon>
        <taxon>Diatrypaceae</taxon>
        <taxon>Eutypa</taxon>
    </lineage>
</organism>
<proteinExistence type="inferred from homology"/>
<keyword evidence="6" id="KW-1185">Reference proteome</keyword>
<dbReference type="OMA" id="FHIRELH"/>
<evidence type="ECO:0000256" key="2">
    <source>
        <dbReference type="ARBA" id="ARBA00022617"/>
    </source>
</evidence>
<gene>
    <name evidence="5" type="ORF">UCREL1_5257</name>
</gene>
<dbReference type="EMBL" id="KB706361">
    <property type="protein sequence ID" value="EMR67745.1"/>
    <property type="molecule type" value="Genomic_DNA"/>
</dbReference>
<dbReference type="OrthoDB" id="3945418at2759"/>
<dbReference type="AlphaFoldDB" id="M7TLZ4"/>
<dbReference type="GO" id="GO:0016705">
    <property type="term" value="F:oxidoreductase activity, acting on paired donors, with incorporation or reduction of molecular oxygen"/>
    <property type="evidence" value="ECO:0007669"/>
    <property type="project" value="InterPro"/>
</dbReference>
<evidence type="ECO:0000256" key="4">
    <source>
        <dbReference type="ARBA" id="ARBA00023004"/>
    </source>
</evidence>
<dbReference type="PANTHER" id="PTHR24305:SF166">
    <property type="entry name" value="CYTOCHROME P450 12A4, MITOCHONDRIAL-RELATED"/>
    <property type="match status" value="1"/>
</dbReference>
<name>M7TLZ4_EUTLA</name>
<keyword evidence="2" id="KW-0349">Heme</keyword>
<protein>
    <submittedName>
        <fullName evidence="5">Putative cytochrome p450 protein</fullName>
    </submittedName>
</protein>
<dbReference type="Proteomes" id="UP000012174">
    <property type="component" value="Unassembled WGS sequence"/>
</dbReference>
<evidence type="ECO:0000313" key="6">
    <source>
        <dbReference type="Proteomes" id="UP000012174"/>
    </source>
</evidence>
<accession>M7TLZ4</accession>
<comment type="similarity">
    <text evidence="1">Belongs to the cytochrome P450 family.</text>
</comment>
<dbReference type="GO" id="GO:0004497">
    <property type="term" value="F:monooxygenase activity"/>
    <property type="evidence" value="ECO:0007669"/>
    <property type="project" value="InterPro"/>
</dbReference>
<dbReference type="Pfam" id="PF00067">
    <property type="entry name" value="p450"/>
    <property type="match status" value="1"/>
</dbReference>
<dbReference type="SUPFAM" id="SSF48264">
    <property type="entry name" value="Cytochrome P450"/>
    <property type="match status" value="1"/>
</dbReference>
<dbReference type="KEGG" id="ela:UCREL1_5257"/>
<evidence type="ECO:0000313" key="5">
    <source>
        <dbReference type="EMBL" id="EMR67745.1"/>
    </source>
</evidence>
<sequence>MLLLSIIRVVGLVVYRLYFSPLAKFPGPVLAAATHWYEAYYDLASQGELHINDLEYYDVVFCNSHPTRPIDKAEKFRYRFGIPAGDGAVRVGRGAPAASRRNDDLQAVIERISLRLSREYAETGRVVNFTDMWSAMASGIITEMAFARPTDYVSAPDFRSPFAQATVKMVRYAHVMTHFNFLVSAMNWLTDAVLATLMPPCGGTKEMGNQIQEILSGKNMDAKESSHSTIFHDALSADIHPEDLSLARLQQDPSWGELEQLLYLSAVIMEALSLSFRSVQRLSRANRLGTLEYGSWTIPPNMPVSMDAYHVHMNEAIFPNLLEFQPERWLGDPKGHDGIRPPSYYMVLFSRGARNCLGVNHHMGYNSL</sequence>
<dbReference type="HOGENOM" id="CLU_001570_14_4_1"/>
<dbReference type="InterPro" id="IPR036396">
    <property type="entry name" value="Cyt_P450_sf"/>
</dbReference>
<evidence type="ECO:0000256" key="3">
    <source>
        <dbReference type="ARBA" id="ARBA00022723"/>
    </source>
</evidence>
<keyword evidence="4" id="KW-0408">Iron</keyword>
<dbReference type="GO" id="GO:0005506">
    <property type="term" value="F:iron ion binding"/>
    <property type="evidence" value="ECO:0007669"/>
    <property type="project" value="InterPro"/>
</dbReference>
<dbReference type="Gene3D" id="1.10.630.10">
    <property type="entry name" value="Cytochrome P450"/>
    <property type="match status" value="2"/>
</dbReference>
<dbReference type="GO" id="GO:0020037">
    <property type="term" value="F:heme binding"/>
    <property type="evidence" value="ECO:0007669"/>
    <property type="project" value="InterPro"/>
</dbReference>
<dbReference type="InterPro" id="IPR001128">
    <property type="entry name" value="Cyt_P450"/>
</dbReference>
<dbReference type="eggNOG" id="KOG0159">
    <property type="taxonomic scope" value="Eukaryota"/>
</dbReference>
<evidence type="ECO:0000256" key="1">
    <source>
        <dbReference type="ARBA" id="ARBA00010617"/>
    </source>
</evidence>
<dbReference type="InterPro" id="IPR050121">
    <property type="entry name" value="Cytochrome_P450_monoxygenase"/>
</dbReference>
<reference evidence="6" key="1">
    <citation type="journal article" date="2013" name="Genome Announc.">
        <title>Draft genome sequence of the grapevine dieback fungus Eutypa lata UCR-EL1.</title>
        <authorList>
            <person name="Blanco-Ulate B."/>
            <person name="Rolshausen P.E."/>
            <person name="Cantu D."/>
        </authorList>
    </citation>
    <scope>NUCLEOTIDE SEQUENCE [LARGE SCALE GENOMIC DNA]</scope>
    <source>
        <strain evidence="6">UCR-EL1</strain>
    </source>
</reference>
<dbReference type="PANTHER" id="PTHR24305">
    <property type="entry name" value="CYTOCHROME P450"/>
    <property type="match status" value="1"/>
</dbReference>
<keyword evidence="3" id="KW-0479">Metal-binding</keyword>